<sequence length="111" mass="12595">MPWVTEQSRCLSGKSSLKRRQRGPGVQAVTSGLLEPVFWVGPRNLNLNQMTGTAPELAPLNKTSIPHQWEDIWPLWIQRAPDPLTWHFFGGIGFRAWKPPARGRDLTIRSP</sequence>
<evidence type="ECO:0000313" key="2">
    <source>
        <dbReference type="Proteomes" id="UP000499080"/>
    </source>
</evidence>
<organism evidence="1 2">
    <name type="scientific">Araneus ventricosus</name>
    <name type="common">Orbweaver spider</name>
    <name type="synonym">Epeira ventricosa</name>
    <dbReference type="NCBI Taxonomy" id="182803"/>
    <lineage>
        <taxon>Eukaryota</taxon>
        <taxon>Metazoa</taxon>
        <taxon>Ecdysozoa</taxon>
        <taxon>Arthropoda</taxon>
        <taxon>Chelicerata</taxon>
        <taxon>Arachnida</taxon>
        <taxon>Araneae</taxon>
        <taxon>Araneomorphae</taxon>
        <taxon>Entelegynae</taxon>
        <taxon>Araneoidea</taxon>
        <taxon>Araneidae</taxon>
        <taxon>Araneus</taxon>
    </lineage>
</organism>
<protein>
    <submittedName>
        <fullName evidence="1">Uncharacterized protein</fullName>
    </submittedName>
</protein>
<accession>A0A4Y2RP63</accession>
<comment type="caution">
    <text evidence="1">The sequence shown here is derived from an EMBL/GenBank/DDBJ whole genome shotgun (WGS) entry which is preliminary data.</text>
</comment>
<name>A0A4Y2RP63_ARAVE</name>
<keyword evidence="2" id="KW-1185">Reference proteome</keyword>
<dbReference type="EMBL" id="BGPR01017893">
    <property type="protein sequence ID" value="GBN77597.1"/>
    <property type="molecule type" value="Genomic_DNA"/>
</dbReference>
<gene>
    <name evidence="1" type="ORF">AVEN_42572_1</name>
</gene>
<evidence type="ECO:0000313" key="1">
    <source>
        <dbReference type="EMBL" id="GBN77597.1"/>
    </source>
</evidence>
<reference evidence="1 2" key="1">
    <citation type="journal article" date="2019" name="Sci. Rep.">
        <title>Orb-weaving spider Araneus ventricosus genome elucidates the spidroin gene catalogue.</title>
        <authorList>
            <person name="Kono N."/>
            <person name="Nakamura H."/>
            <person name="Ohtoshi R."/>
            <person name="Moran D.A.P."/>
            <person name="Shinohara A."/>
            <person name="Yoshida Y."/>
            <person name="Fujiwara M."/>
            <person name="Mori M."/>
            <person name="Tomita M."/>
            <person name="Arakawa K."/>
        </authorList>
    </citation>
    <scope>NUCLEOTIDE SEQUENCE [LARGE SCALE GENOMIC DNA]</scope>
</reference>
<dbReference type="Proteomes" id="UP000499080">
    <property type="component" value="Unassembled WGS sequence"/>
</dbReference>
<dbReference type="AlphaFoldDB" id="A0A4Y2RP63"/>
<proteinExistence type="predicted"/>